<evidence type="ECO:0000313" key="2">
    <source>
        <dbReference type="EMBL" id="OTG00811.1"/>
    </source>
</evidence>
<accession>A0A251STD5</accession>
<name>A0A251STD5_HELAN</name>
<keyword evidence="3" id="KW-1185">Reference proteome</keyword>
<organism evidence="2 3">
    <name type="scientific">Helianthus annuus</name>
    <name type="common">Common sunflower</name>
    <dbReference type="NCBI Taxonomy" id="4232"/>
    <lineage>
        <taxon>Eukaryota</taxon>
        <taxon>Viridiplantae</taxon>
        <taxon>Streptophyta</taxon>
        <taxon>Embryophyta</taxon>
        <taxon>Tracheophyta</taxon>
        <taxon>Spermatophyta</taxon>
        <taxon>Magnoliopsida</taxon>
        <taxon>eudicotyledons</taxon>
        <taxon>Gunneridae</taxon>
        <taxon>Pentapetalae</taxon>
        <taxon>asterids</taxon>
        <taxon>campanulids</taxon>
        <taxon>Asterales</taxon>
        <taxon>Asteraceae</taxon>
        <taxon>Asteroideae</taxon>
        <taxon>Heliantheae alliance</taxon>
        <taxon>Heliantheae</taxon>
        <taxon>Helianthus</taxon>
    </lineage>
</organism>
<evidence type="ECO:0000313" key="1">
    <source>
        <dbReference type="EMBL" id="KAF5772589.1"/>
    </source>
</evidence>
<dbReference type="Proteomes" id="UP000215914">
    <property type="component" value="Chromosome 13"/>
</dbReference>
<reference evidence="1 3" key="1">
    <citation type="journal article" date="2017" name="Nature">
        <title>The sunflower genome provides insights into oil metabolism, flowering and Asterid evolution.</title>
        <authorList>
            <person name="Badouin H."/>
            <person name="Gouzy J."/>
            <person name="Grassa C.J."/>
            <person name="Murat F."/>
            <person name="Staton S.E."/>
            <person name="Cottret L."/>
            <person name="Lelandais-Briere C."/>
            <person name="Owens G.L."/>
            <person name="Carrere S."/>
            <person name="Mayjonade B."/>
            <person name="Legrand L."/>
            <person name="Gill N."/>
            <person name="Kane N.C."/>
            <person name="Bowers J.E."/>
            <person name="Hubner S."/>
            <person name="Bellec A."/>
            <person name="Berard A."/>
            <person name="Berges H."/>
            <person name="Blanchet N."/>
            <person name="Boniface M.C."/>
            <person name="Brunel D."/>
            <person name="Catrice O."/>
            <person name="Chaidir N."/>
            <person name="Claudel C."/>
            <person name="Donnadieu C."/>
            <person name="Faraut T."/>
            <person name="Fievet G."/>
            <person name="Helmstetter N."/>
            <person name="King M."/>
            <person name="Knapp S.J."/>
            <person name="Lai Z."/>
            <person name="Le Paslier M.C."/>
            <person name="Lippi Y."/>
            <person name="Lorenzon L."/>
            <person name="Mandel J.R."/>
            <person name="Marage G."/>
            <person name="Marchand G."/>
            <person name="Marquand E."/>
            <person name="Bret-Mestries E."/>
            <person name="Morien E."/>
            <person name="Nambeesan S."/>
            <person name="Nguyen T."/>
            <person name="Pegot-Espagnet P."/>
            <person name="Pouilly N."/>
            <person name="Raftis F."/>
            <person name="Sallet E."/>
            <person name="Schiex T."/>
            <person name="Thomas J."/>
            <person name="Vandecasteele C."/>
            <person name="Vares D."/>
            <person name="Vear F."/>
            <person name="Vautrin S."/>
            <person name="Crespi M."/>
            <person name="Mangin B."/>
            <person name="Burke J.M."/>
            <person name="Salse J."/>
            <person name="Munos S."/>
            <person name="Vincourt P."/>
            <person name="Rieseberg L.H."/>
            <person name="Langlade N.B."/>
        </authorList>
    </citation>
    <scope>NUCLEOTIDE SEQUENCE [LARGE SCALE GENOMIC DNA]</scope>
    <source>
        <strain evidence="3">cv. SF193</strain>
        <tissue evidence="1">Leaves</tissue>
    </source>
</reference>
<sequence length="61" mass="7103">MLQNDVKSALRDLQDKDKLMLLDQLCCFVKNLIRKNPNGKNLVKGKIVQHVCKIHQCFDHN</sequence>
<dbReference type="EMBL" id="CM007902">
    <property type="protein sequence ID" value="OTG00811.1"/>
    <property type="molecule type" value="Genomic_DNA"/>
</dbReference>
<protein>
    <submittedName>
        <fullName evidence="2">Uncharacterized protein</fullName>
    </submittedName>
</protein>
<gene>
    <name evidence="2" type="ORF">HannXRQ_Chr13g0395191</name>
    <name evidence="1" type="ORF">HanXRQr2_Chr13g0578881</name>
</gene>
<evidence type="ECO:0000313" key="3">
    <source>
        <dbReference type="Proteomes" id="UP000215914"/>
    </source>
</evidence>
<reference evidence="2" key="2">
    <citation type="submission" date="2017-02" db="EMBL/GenBank/DDBJ databases">
        <title>Sunflower complete genome.</title>
        <authorList>
            <person name="Langlade N."/>
            <person name="Munos S."/>
        </authorList>
    </citation>
    <scope>NUCLEOTIDE SEQUENCE [LARGE SCALE GENOMIC DNA]</scope>
    <source>
        <tissue evidence="2">Leaves</tissue>
    </source>
</reference>
<reference evidence="1" key="3">
    <citation type="submission" date="2020-06" db="EMBL/GenBank/DDBJ databases">
        <title>Helianthus annuus Genome sequencing and assembly Release 2.</title>
        <authorList>
            <person name="Gouzy J."/>
            <person name="Langlade N."/>
            <person name="Munos S."/>
        </authorList>
    </citation>
    <scope>NUCLEOTIDE SEQUENCE</scope>
    <source>
        <tissue evidence="1">Leaves</tissue>
    </source>
</reference>
<dbReference type="Gramene" id="mRNA:HanXRQr2_Chr13g0578881">
    <property type="protein sequence ID" value="CDS:HanXRQr2_Chr13g0578881.1"/>
    <property type="gene ID" value="HanXRQr2_Chr13g0578881"/>
</dbReference>
<dbReference type="EMBL" id="MNCJ02000328">
    <property type="protein sequence ID" value="KAF5772589.1"/>
    <property type="molecule type" value="Genomic_DNA"/>
</dbReference>
<proteinExistence type="predicted"/>
<dbReference type="AlphaFoldDB" id="A0A251STD5"/>
<dbReference type="InParanoid" id="A0A251STD5"/>